<sequence length="177" mass="19593">MKHTDELDDPVATIRARVKELRARKGWSASDLAKRLVKKGILWNRSVVANFESGRRPTVSVPEWLALARVLDVSPLHLLIQPEGPGEKGDASYNVTSDDAVTRDAARAWVRGMTALPDTDLRIFFSEMPAEEWGNIWALAKNPADVDPDARFNEPGKWLRRAYGGYGNPDVIGGDDG</sequence>
<accession>A0ABU7FRR3</accession>
<feature type="domain" description="HTH cro/C1-type" evidence="1">
    <location>
        <begin position="18"/>
        <end position="78"/>
    </location>
</feature>
<comment type="caution">
    <text evidence="2">The sequence shown here is derived from an EMBL/GenBank/DDBJ whole genome shotgun (WGS) entry which is preliminary data.</text>
</comment>
<reference evidence="2" key="1">
    <citation type="submission" date="2024-01" db="EMBL/GenBank/DDBJ databases">
        <title>First draft genome sequence data of TA4-1, the type strain of Gram-positive actinobacterium Streptomyces chiangmaiensis.</title>
        <authorList>
            <person name="Yasawong M."/>
            <person name="Nantapong N."/>
        </authorList>
    </citation>
    <scope>NUCLEOTIDE SEQUENCE</scope>
    <source>
        <strain evidence="2">TA4-1</strain>
    </source>
</reference>
<dbReference type="RefSeq" id="WP_329511204.1">
    <property type="nucleotide sequence ID" value="NZ_BAAAYZ010000232.1"/>
</dbReference>
<dbReference type="EMBL" id="JAYWVC010000181">
    <property type="protein sequence ID" value="MED7826811.1"/>
    <property type="molecule type" value="Genomic_DNA"/>
</dbReference>
<dbReference type="Proteomes" id="UP001333996">
    <property type="component" value="Unassembled WGS sequence"/>
</dbReference>
<dbReference type="CDD" id="cd00093">
    <property type="entry name" value="HTH_XRE"/>
    <property type="match status" value="1"/>
</dbReference>
<organism evidence="2 3">
    <name type="scientific">Streptomyces chiangmaiensis</name>
    <dbReference type="NCBI Taxonomy" id="766497"/>
    <lineage>
        <taxon>Bacteria</taxon>
        <taxon>Bacillati</taxon>
        <taxon>Actinomycetota</taxon>
        <taxon>Actinomycetes</taxon>
        <taxon>Kitasatosporales</taxon>
        <taxon>Streptomycetaceae</taxon>
        <taxon>Streptomyces</taxon>
    </lineage>
</organism>
<dbReference type="PROSITE" id="PS50943">
    <property type="entry name" value="HTH_CROC1"/>
    <property type="match status" value="1"/>
</dbReference>
<dbReference type="Gene3D" id="1.10.260.40">
    <property type="entry name" value="lambda repressor-like DNA-binding domains"/>
    <property type="match status" value="1"/>
</dbReference>
<dbReference type="InterPro" id="IPR001387">
    <property type="entry name" value="Cro/C1-type_HTH"/>
</dbReference>
<protein>
    <submittedName>
        <fullName evidence="2">Helix-turn-helix transcriptional regulator</fullName>
    </submittedName>
</protein>
<gene>
    <name evidence="2" type="ORF">VXC91_33945</name>
</gene>
<evidence type="ECO:0000313" key="2">
    <source>
        <dbReference type="EMBL" id="MED7826811.1"/>
    </source>
</evidence>
<dbReference type="SUPFAM" id="SSF47413">
    <property type="entry name" value="lambda repressor-like DNA-binding domains"/>
    <property type="match status" value="1"/>
</dbReference>
<evidence type="ECO:0000259" key="1">
    <source>
        <dbReference type="PROSITE" id="PS50943"/>
    </source>
</evidence>
<proteinExistence type="predicted"/>
<dbReference type="Pfam" id="PF13560">
    <property type="entry name" value="HTH_31"/>
    <property type="match status" value="1"/>
</dbReference>
<keyword evidence="3" id="KW-1185">Reference proteome</keyword>
<dbReference type="InterPro" id="IPR010982">
    <property type="entry name" value="Lambda_DNA-bd_dom_sf"/>
</dbReference>
<evidence type="ECO:0000313" key="3">
    <source>
        <dbReference type="Proteomes" id="UP001333996"/>
    </source>
</evidence>
<dbReference type="SMART" id="SM00530">
    <property type="entry name" value="HTH_XRE"/>
    <property type="match status" value="1"/>
</dbReference>
<name>A0ABU7FRR3_9ACTN</name>